<evidence type="ECO:0000256" key="3">
    <source>
        <dbReference type="ARBA" id="ARBA00022553"/>
    </source>
</evidence>
<dbReference type="Pfam" id="PF02518">
    <property type="entry name" value="HATPase_c"/>
    <property type="match status" value="1"/>
</dbReference>
<dbReference type="SUPFAM" id="SSF47384">
    <property type="entry name" value="Homodimeric domain of signal transducing histidine kinase"/>
    <property type="match status" value="1"/>
</dbReference>
<dbReference type="EC" id="2.7.13.3" evidence="2"/>
<dbReference type="InterPro" id="IPR036097">
    <property type="entry name" value="HisK_dim/P_sf"/>
</dbReference>
<keyword evidence="3" id="KW-0597">Phosphoprotein</keyword>
<reference evidence="10 11" key="1">
    <citation type="submission" date="2022-04" db="EMBL/GenBank/DDBJ databases">
        <title>Positive selection, recombination, and allopatry shape intraspecific diversity of widespread and dominant cyanobacteria.</title>
        <authorList>
            <person name="Wei J."/>
            <person name="Shu W."/>
            <person name="Hu C."/>
        </authorList>
    </citation>
    <scope>NUCLEOTIDE SEQUENCE [LARGE SCALE GENOMIC DNA]</scope>
    <source>
        <strain evidence="10 11">AS-A4</strain>
    </source>
</reference>
<dbReference type="EMBL" id="JAMPLM010000024">
    <property type="protein sequence ID" value="MEP1060982.1"/>
    <property type="molecule type" value="Genomic_DNA"/>
</dbReference>
<comment type="caution">
    <text evidence="10">The sequence shown here is derived from an EMBL/GenBank/DDBJ whole genome shotgun (WGS) entry which is preliminary data.</text>
</comment>
<dbReference type="InterPro" id="IPR036890">
    <property type="entry name" value="HATPase_C_sf"/>
</dbReference>
<keyword evidence="7" id="KW-0067">ATP-binding</keyword>
<organism evidence="10 11">
    <name type="scientific">Stenomitos frigidus AS-A4</name>
    <dbReference type="NCBI Taxonomy" id="2933935"/>
    <lineage>
        <taxon>Bacteria</taxon>
        <taxon>Bacillati</taxon>
        <taxon>Cyanobacteriota</taxon>
        <taxon>Cyanophyceae</taxon>
        <taxon>Leptolyngbyales</taxon>
        <taxon>Leptolyngbyaceae</taxon>
        <taxon>Stenomitos</taxon>
    </lineage>
</organism>
<dbReference type="Gene3D" id="1.10.287.130">
    <property type="match status" value="1"/>
</dbReference>
<evidence type="ECO:0000256" key="2">
    <source>
        <dbReference type="ARBA" id="ARBA00012438"/>
    </source>
</evidence>
<keyword evidence="4" id="KW-0808">Transferase</keyword>
<evidence type="ECO:0000313" key="11">
    <source>
        <dbReference type="Proteomes" id="UP001476950"/>
    </source>
</evidence>
<dbReference type="PANTHER" id="PTHR42878:SF7">
    <property type="entry name" value="SENSOR HISTIDINE KINASE GLRK"/>
    <property type="match status" value="1"/>
</dbReference>
<dbReference type="RefSeq" id="WP_190446678.1">
    <property type="nucleotide sequence ID" value="NZ_JAMPLM010000024.1"/>
</dbReference>
<keyword evidence="5" id="KW-0547">Nucleotide-binding</keyword>
<dbReference type="GO" id="GO:0016301">
    <property type="term" value="F:kinase activity"/>
    <property type="evidence" value="ECO:0007669"/>
    <property type="project" value="UniProtKB-KW"/>
</dbReference>
<dbReference type="PANTHER" id="PTHR42878">
    <property type="entry name" value="TWO-COMPONENT HISTIDINE KINASE"/>
    <property type="match status" value="1"/>
</dbReference>
<evidence type="ECO:0000313" key="10">
    <source>
        <dbReference type="EMBL" id="MEP1060982.1"/>
    </source>
</evidence>
<comment type="catalytic activity">
    <reaction evidence="1">
        <text>ATP + protein L-histidine = ADP + protein N-phospho-L-histidine.</text>
        <dbReference type="EC" id="2.7.13.3"/>
    </reaction>
</comment>
<dbReference type="SMART" id="SM00387">
    <property type="entry name" value="HATPase_c"/>
    <property type="match status" value="1"/>
</dbReference>
<sequence length="362" mass="40674">MAIPLPVAPDQGWLGDNVYQTVWQTSLKEFVHQFKFVGSGILSGSPHHQPRQAVYRSEPSALGAMPLEALIKWTYLSEAELFDIVAIENPQVSDSYYLYGCLCTRTPDILCYLLCWSRVPLSEHQRYGMTLFARSQQHLDRQELYGFNAQKALQRTRHQLQTPLSLILLYADLLKTAAVEPQTSEWLKSLHSTAESMHVSLNHLTDDAATTSCLGHYDLRQLVAQCCQELQPWIAEKQLTVVYGSQPLWLQVNEWQMRQVLQNLLHNAIAFSPIAGQITWEWQGFQREVVIKVSDSGPGLSVEDLRSLGTPFYSRRPGGTGLGLSIAKQIVLEHRGSLWAENLADAGAQFCITLPQTVSSVP</sequence>
<dbReference type="PRINTS" id="PR00344">
    <property type="entry name" value="BCTRLSENSOR"/>
</dbReference>
<keyword evidence="8" id="KW-0902">Two-component regulatory system</keyword>
<gene>
    <name evidence="10" type="ORF">NDI38_21340</name>
</gene>
<dbReference type="InterPro" id="IPR005467">
    <property type="entry name" value="His_kinase_dom"/>
</dbReference>
<protein>
    <recommendedName>
        <fullName evidence="2">histidine kinase</fullName>
        <ecNumber evidence="2">2.7.13.3</ecNumber>
    </recommendedName>
</protein>
<proteinExistence type="predicted"/>
<evidence type="ECO:0000256" key="5">
    <source>
        <dbReference type="ARBA" id="ARBA00022741"/>
    </source>
</evidence>
<name>A0ABV0KP09_9CYAN</name>
<feature type="domain" description="Histidine kinase" evidence="9">
    <location>
        <begin position="155"/>
        <end position="358"/>
    </location>
</feature>
<accession>A0ABV0KP09</accession>
<evidence type="ECO:0000256" key="4">
    <source>
        <dbReference type="ARBA" id="ARBA00022679"/>
    </source>
</evidence>
<dbReference type="InterPro" id="IPR004358">
    <property type="entry name" value="Sig_transdc_His_kin-like_C"/>
</dbReference>
<dbReference type="PROSITE" id="PS50109">
    <property type="entry name" value="HIS_KIN"/>
    <property type="match status" value="1"/>
</dbReference>
<dbReference type="InterPro" id="IPR003594">
    <property type="entry name" value="HATPase_dom"/>
</dbReference>
<dbReference type="SUPFAM" id="SSF55874">
    <property type="entry name" value="ATPase domain of HSP90 chaperone/DNA topoisomerase II/histidine kinase"/>
    <property type="match status" value="1"/>
</dbReference>
<dbReference type="InterPro" id="IPR050351">
    <property type="entry name" value="BphY/WalK/GraS-like"/>
</dbReference>
<evidence type="ECO:0000256" key="7">
    <source>
        <dbReference type="ARBA" id="ARBA00022840"/>
    </source>
</evidence>
<dbReference type="CDD" id="cd00082">
    <property type="entry name" value="HisKA"/>
    <property type="match status" value="1"/>
</dbReference>
<dbReference type="InterPro" id="IPR003661">
    <property type="entry name" value="HisK_dim/P_dom"/>
</dbReference>
<keyword evidence="11" id="KW-1185">Reference proteome</keyword>
<evidence type="ECO:0000256" key="8">
    <source>
        <dbReference type="ARBA" id="ARBA00023012"/>
    </source>
</evidence>
<evidence type="ECO:0000256" key="6">
    <source>
        <dbReference type="ARBA" id="ARBA00022777"/>
    </source>
</evidence>
<keyword evidence="6 10" id="KW-0418">Kinase</keyword>
<dbReference type="Proteomes" id="UP001476950">
    <property type="component" value="Unassembled WGS sequence"/>
</dbReference>
<evidence type="ECO:0000256" key="1">
    <source>
        <dbReference type="ARBA" id="ARBA00000085"/>
    </source>
</evidence>
<evidence type="ECO:0000259" key="9">
    <source>
        <dbReference type="PROSITE" id="PS50109"/>
    </source>
</evidence>
<dbReference type="CDD" id="cd00075">
    <property type="entry name" value="HATPase"/>
    <property type="match status" value="1"/>
</dbReference>
<dbReference type="Gene3D" id="3.30.565.10">
    <property type="entry name" value="Histidine kinase-like ATPase, C-terminal domain"/>
    <property type="match status" value="1"/>
</dbReference>